<dbReference type="Gene3D" id="3.40.50.410">
    <property type="entry name" value="von Willebrand factor, type A domain"/>
    <property type="match status" value="1"/>
</dbReference>
<dbReference type="EMBL" id="AAPE02034856">
    <property type="status" value="NOT_ANNOTATED_CDS"/>
    <property type="molecule type" value="Genomic_DNA"/>
</dbReference>
<evidence type="ECO:0000259" key="2">
    <source>
        <dbReference type="PROSITE" id="PS50234"/>
    </source>
</evidence>
<dbReference type="InParanoid" id="G1NWA4"/>
<dbReference type="InterPro" id="IPR036465">
    <property type="entry name" value="vWFA_dom_sf"/>
</dbReference>
<feature type="region of interest" description="Disordered" evidence="1">
    <location>
        <begin position="1"/>
        <end position="23"/>
    </location>
</feature>
<dbReference type="PANTHER" id="PTHR46785">
    <property type="entry name" value="VON WILLEBRAND FACTOR A DOMAIN-CONTAINING PROTEIN 3B"/>
    <property type="match status" value="1"/>
</dbReference>
<dbReference type="PROSITE" id="PS50234">
    <property type="entry name" value="VWFA"/>
    <property type="match status" value="1"/>
</dbReference>
<evidence type="ECO:0000256" key="1">
    <source>
        <dbReference type="SAM" id="MobiDB-lite"/>
    </source>
</evidence>
<dbReference type="OMA" id="VIMDWWY"/>
<protein>
    <submittedName>
        <fullName evidence="3">von Willebrand factor A domain containing 3B</fullName>
    </submittedName>
</protein>
<dbReference type="Pfam" id="PF15057">
    <property type="entry name" value="DUF4537"/>
    <property type="match status" value="1"/>
</dbReference>
<dbReference type="Proteomes" id="UP000001074">
    <property type="component" value="Unassembled WGS sequence"/>
</dbReference>
<accession>G1NWA4</accession>
<feature type="compositionally biased region" description="Low complexity" evidence="1">
    <location>
        <begin position="368"/>
        <end position="383"/>
    </location>
</feature>
<feature type="region of interest" description="Disordered" evidence="1">
    <location>
        <begin position="361"/>
        <end position="388"/>
    </location>
</feature>
<dbReference type="EMBL" id="AAPE02034863">
    <property type="status" value="NOT_ANNOTATED_CDS"/>
    <property type="molecule type" value="Genomic_DNA"/>
</dbReference>
<dbReference type="EMBL" id="AAPE02034860">
    <property type="status" value="NOT_ANNOTATED_CDS"/>
    <property type="molecule type" value="Genomic_DNA"/>
</dbReference>
<evidence type="ECO:0000313" key="3">
    <source>
        <dbReference type="Ensembl" id="ENSMLUP00000001598.2"/>
    </source>
</evidence>
<dbReference type="EMBL" id="AAPE02034859">
    <property type="status" value="NOT_ANNOTATED_CDS"/>
    <property type="molecule type" value="Genomic_DNA"/>
</dbReference>
<dbReference type="EMBL" id="AAPE02034862">
    <property type="status" value="NOT_ANNOTATED_CDS"/>
    <property type="molecule type" value="Genomic_DNA"/>
</dbReference>
<feature type="region of interest" description="Disordered" evidence="1">
    <location>
        <begin position="1207"/>
        <end position="1253"/>
    </location>
</feature>
<dbReference type="EMBL" id="AAPE02034861">
    <property type="status" value="NOT_ANNOTATED_CDS"/>
    <property type="molecule type" value="Genomic_DNA"/>
</dbReference>
<organism evidence="3 4">
    <name type="scientific">Myotis lucifugus</name>
    <name type="common">Little brown bat</name>
    <dbReference type="NCBI Taxonomy" id="59463"/>
    <lineage>
        <taxon>Eukaryota</taxon>
        <taxon>Metazoa</taxon>
        <taxon>Chordata</taxon>
        <taxon>Craniata</taxon>
        <taxon>Vertebrata</taxon>
        <taxon>Euteleostomi</taxon>
        <taxon>Mammalia</taxon>
        <taxon>Eutheria</taxon>
        <taxon>Laurasiatheria</taxon>
        <taxon>Chiroptera</taxon>
        <taxon>Yangochiroptera</taxon>
        <taxon>Vespertilionidae</taxon>
        <taxon>Myotis</taxon>
    </lineage>
</organism>
<feature type="region of interest" description="Disordered" evidence="1">
    <location>
        <begin position="1276"/>
        <end position="1301"/>
    </location>
</feature>
<reference evidence="3 4" key="1">
    <citation type="journal article" date="2011" name="Nature">
        <title>A high-resolution map of human evolutionary constraint using 29 mammals.</title>
        <authorList>
            <person name="Lindblad-Toh K."/>
            <person name="Garber M."/>
            <person name="Zuk O."/>
            <person name="Lin M.F."/>
            <person name="Parker B.J."/>
            <person name="Washietl S."/>
            <person name="Kheradpour P."/>
            <person name="Ernst J."/>
            <person name="Jordan G."/>
            <person name="Mauceli E."/>
            <person name="Ward L.D."/>
            <person name="Lowe C.B."/>
            <person name="Holloway A.K."/>
            <person name="Clamp M."/>
            <person name="Gnerre S."/>
            <person name="Alfoldi J."/>
            <person name="Beal K."/>
            <person name="Chang J."/>
            <person name="Clawson H."/>
            <person name="Cuff J."/>
            <person name="Di Palma F."/>
            <person name="Fitzgerald S."/>
            <person name="Flicek P."/>
            <person name="Guttman M."/>
            <person name="Hubisz M.J."/>
            <person name="Jaffe D.B."/>
            <person name="Jungreis I."/>
            <person name="Kent W.J."/>
            <person name="Kostka D."/>
            <person name="Lara M."/>
            <person name="Martins A.L."/>
            <person name="Massingham T."/>
            <person name="Moltke I."/>
            <person name="Raney B.J."/>
            <person name="Rasmussen M.D."/>
            <person name="Robinson J."/>
            <person name="Stark A."/>
            <person name="Vilella A.J."/>
            <person name="Wen J."/>
            <person name="Xie X."/>
            <person name="Zody M.C."/>
            <person name="Baldwin J."/>
            <person name="Bloom T."/>
            <person name="Chin C.W."/>
            <person name="Heiman D."/>
            <person name="Nicol R."/>
            <person name="Nusbaum C."/>
            <person name="Young S."/>
            <person name="Wilkinson J."/>
            <person name="Worley K.C."/>
            <person name="Kovar C.L."/>
            <person name="Muzny D.M."/>
            <person name="Gibbs R.A."/>
            <person name="Cree A."/>
            <person name="Dihn H.H."/>
            <person name="Fowler G."/>
            <person name="Jhangiani S."/>
            <person name="Joshi V."/>
            <person name="Lee S."/>
            <person name="Lewis L.R."/>
            <person name="Nazareth L.V."/>
            <person name="Okwuonu G."/>
            <person name="Santibanez J."/>
            <person name="Warren W.C."/>
            <person name="Mardis E.R."/>
            <person name="Weinstock G.M."/>
            <person name="Wilson R.K."/>
            <person name="Delehaunty K."/>
            <person name="Dooling D."/>
            <person name="Fronik C."/>
            <person name="Fulton L."/>
            <person name="Fulton B."/>
            <person name="Graves T."/>
            <person name="Minx P."/>
            <person name="Sodergren E."/>
            <person name="Birney E."/>
            <person name="Margulies E.H."/>
            <person name="Herrero J."/>
            <person name="Green E.D."/>
            <person name="Haussler D."/>
            <person name="Siepel A."/>
            <person name="Goldman N."/>
            <person name="Pollard K.S."/>
            <person name="Pedersen J.S."/>
            <person name="Lander E.S."/>
            <person name="Kellis M."/>
        </authorList>
    </citation>
    <scope>NUCLEOTIDE SEQUENCE [LARGE SCALE GENOMIC DNA]</scope>
</reference>
<dbReference type="CDD" id="cd00198">
    <property type="entry name" value="vWFA"/>
    <property type="match status" value="1"/>
</dbReference>
<dbReference type="SUPFAM" id="SSF53300">
    <property type="entry name" value="vWA-like"/>
    <property type="match status" value="1"/>
</dbReference>
<feature type="compositionally biased region" description="Polar residues" evidence="1">
    <location>
        <begin position="12"/>
        <end position="23"/>
    </location>
</feature>
<dbReference type="HOGENOM" id="CLU_008285_0_0_1"/>
<keyword evidence="4" id="KW-1185">Reference proteome</keyword>
<feature type="domain" description="VWFA" evidence="2">
    <location>
        <begin position="510"/>
        <end position="686"/>
    </location>
</feature>
<sequence>MEISSSSSTISEQQLWRQEGQSNTNTDVAKQSLISSKEWLQLHGLKSNKLNLKQILSQIGFPHCEAYVTSLGRFVASRYADGLFPRVYRAEDGTAYNLTAKSELICQFAEHLKQAAESYEQRINWLTSGSRQVFGVILEQCITIVLDWGDMREEELSLCQDALTMVLEEQVALIAKFNIIRASREPVKWQENAAPAMEQSIAAAISWVEKLTLEQALSQASRLDALQEAGRDRTIESVYYFVVGDIPEESKQLLLQRVLEMPCPVCTVSFNARGEGTVAFLKDLSAKAHGRFHAFAERTECAGFPASSLKDGDSVVTRNSRKLKGKPAPGAGVREDVFLIWREMEEAYSTLAQIQRLVAEPSKSDMASTESEIESGTTSVESEPNPEDMWDSKKWLQKYGLKAQKLSFYDVLADCSFRHADGVVDIKAKPENESIQTSAETNRKTVHAKYCSRFVHVPWKDGSLVHVCVTKEKCTWYTERIHAVLAQIRRRIEWLQAGSRILFGKVYKDCVYILIDTSHSMKDKLDLVKDKIIQFMQEQLKFKRKFNFVQFDAHAVAWQERLVDINEDNLQGARSWVRDMKVGSSTNTLHALQIAFADKETQAIYLLTDGRPDQPPEMVIDEVKLFQKIPIYTISFNYNDKMANDFLKELASLTGGEFHSYQLGSKDACSLEAEQNEDLTLLIKEMEQGRSDLEKMQNLYSESLIMDWWYNGEKEGDKKKEKNDSKMFSTSRKKIAPNSGGAAIKGCSHTLPTSKWGGELTSLNLLKMLLATHPKHSMLFVTLLPAPSLKGSSCDEDRIHLKNVSSAAISLSTELSIVLTNEYLNDISLERPTPEGSHTYDQDFSGLSSENWLKTHGLVARKLTIMDALSATAVPHSPTYIPILGKHVTSKVFDEVFPLAHVCNDTNKMTLINPQGVKLNVYKQKVEQAIKSYEKRLNKIVWRALSQEEKEKLDANKPMRYLENKAALNEALERLNWPISLKELSMLENEILAGKMYIQQAMELQEAAMKEDTVSKAPAEPQKFQGNSTKKIKSKKLHHLKGQRVIARCDANGFYFPGVVKKCINPTHALVNFRYGDTKVVPTSFITPVGGAMPCPLLQVGDYVFAKIVTPNGFDFYVPAIVIALPNQDVAEDKLYTVLKCNNRREFCPRNALIKISQNKYALSCSHIKSPPIQEDPKVEDVGMKNSSLLTWPVREAGTTNLRELRQENLRRKKKKPAKRLPLQEAVCSDSDDPSHGYRSQESYPWRHPKPKRVVHVRSPPSFRASLASRVIAASPPPAAPPCTHRAFHSNKGLRIATRRP</sequence>
<dbReference type="EMBL" id="AAPE02034858">
    <property type="status" value="NOT_ANNOTATED_CDS"/>
    <property type="molecule type" value="Genomic_DNA"/>
</dbReference>
<proteinExistence type="predicted"/>
<dbReference type="Ensembl" id="ENSMLUT00000001746.2">
    <property type="protein sequence ID" value="ENSMLUP00000001598.2"/>
    <property type="gene ID" value="ENSMLUG00000001737.2"/>
</dbReference>
<feature type="compositionally biased region" description="Basic and acidic residues" evidence="1">
    <location>
        <begin position="716"/>
        <end position="725"/>
    </location>
</feature>
<dbReference type="GO" id="GO:0005654">
    <property type="term" value="C:nucleoplasm"/>
    <property type="evidence" value="ECO:0007669"/>
    <property type="project" value="Ensembl"/>
</dbReference>
<dbReference type="PANTHER" id="PTHR46785:SF1">
    <property type="entry name" value="VON WILLEBRAND FACTOR A DOMAIN-CONTAINING PROTEIN 3B"/>
    <property type="match status" value="1"/>
</dbReference>
<dbReference type="eggNOG" id="ENOG502QV6D">
    <property type="taxonomic scope" value="Eukaryota"/>
</dbReference>
<feature type="region of interest" description="Disordered" evidence="1">
    <location>
        <begin position="716"/>
        <end position="741"/>
    </location>
</feature>
<feature type="compositionally biased region" description="Low complexity" evidence="1">
    <location>
        <begin position="1"/>
        <end position="11"/>
    </location>
</feature>
<dbReference type="InterPro" id="IPR032770">
    <property type="entry name" value="DUF4537"/>
</dbReference>
<gene>
    <name evidence="3" type="primary">VWA3B</name>
</gene>
<evidence type="ECO:0000313" key="4">
    <source>
        <dbReference type="Proteomes" id="UP000001074"/>
    </source>
</evidence>
<dbReference type="SMART" id="SM00327">
    <property type="entry name" value="VWA"/>
    <property type="match status" value="1"/>
</dbReference>
<reference evidence="3" key="3">
    <citation type="submission" date="2025-09" db="UniProtKB">
        <authorList>
            <consortium name="Ensembl"/>
        </authorList>
    </citation>
    <scope>IDENTIFICATION</scope>
</reference>
<dbReference type="GO" id="GO:0005829">
    <property type="term" value="C:cytosol"/>
    <property type="evidence" value="ECO:0007669"/>
    <property type="project" value="Ensembl"/>
</dbReference>
<dbReference type="InterPro" id="IPR002035">
    <property type="entry name" value="VWF_A"/>
</dbReference>
<dbReference type="Pfam" id="PF13768">
    <property type="entry name" value="VWA_3"/>
    <property type="match status" value="2"/>
</dbReference>
<reference evidence="3" key="2">
    <citation type="submission" date="2025-08" db="UniProtKB">
        <authorList>
            <consortium name="Ensembl"/>
        </authorList>
    </citation>
    <scope>IDENTIFICATION</scope>
</reference>
<dbReference type="FunCoup" id="G1NWA4">
    <property type="interactions" value="5"/>
</dbReference>
<dbReference type="EMBL" id="AAPE02034857">
    <property type="status" value="NOT_ANNOTATED_CDS"/>
    <property type="molecule type" value="Genomic_DNA"/>
</dbReference>
<name>G1NWA4_MYOLU</name>
<dbReference type="GeneTree" id="ENSGT00940000157237"/>